<dbReference type="SMART" id="SM00360">
    <property type="entry name" value="RRM"/>
    <property type="match status" value="1"/>
</dbReference>
<dbReference type="FunFam" id="3.30.70.330:FF:000383">
    <property type="entry name" value="Sex lethal, isoform D"/>
    <property type="match status" value="1"/>
</dbReference>
<evidence type="ECO:0000256" key="2">
    <source>
        <dbReference type="ARBA" id="ARBA00022884"/>
    </source>
</evidence>
<dbReference type="PROSITE" id="PS50102">
    <property type="entry name" value="RRM"/>
    <property type="match status" value="1"/>
</dbReference>
<dbReference type="PANTHER" id="PTHR48025">
    <property type="entry name" value="OS02G0815200 PROTEIN"/>
    <property type="match status" value="1"/>
</dbReference>
<evidence type="ECO:0000259" key="4">
    <source>
        <dbReference type="PROSITE" id="PS50102"/>
    </source>
</evidence>
<evidence type="ECO:0000313" key="6">
    <source>
        <dbReference type="Proteomes" id="UP000683360"/>
    </source>
</evidence>
<evidence type="ECO:0000313" key="5">
    <source>
        <dbReference type="EMBL" id="CAG2245624.1"/>
    </source>
</evidence>
<dbReference type="Gene3D" id="3.30.70.330">
    <property type="match status" value="1"/>
</dbReference>
<keyword evidence="6" id="KW-1185">Reference proteome</keyword>
<organism evidence="5 6">
    <name type="scientific">Mytilus edulis</name>
    <name type="common">Blue mussel</name>
    <dbReference type="NCBI Taxonomy" id="6550"/>
    <lineage>
        <taxon>Eukaryota</taxon>
        <taxon>Metazoa</taxon>
        <taxon>Spiralia</taxon>
        <taxon>Lophotrochozoa</taxon>
        <taxon>Mollusca</taxon>
        <taxon>Bivalvia</taxon>
        <taxon>Autobranchia</taxon>
        <taxon>Pteriomorphia</taxon>
        <taxon>Mytilida</taxon>
        <taxon>Mytiloidea</taxon>
        <taxon>Mytilidae</taxon>
        <taxon>Mytilinae</taxon>
        <taxon>Mytilus</taxon>
    </lineage>
</organism>
<reference evidence="5" key="1">
    <citation type="submission" date="2021-03" db="EMBL/GenBank/DDBJ databases">
        <authorList>
            <person name="Bekaert M."/>
        </authorList>
    </citation>
    <scope>NUCLEOTIDE SEQUENCE</scope>
</reference>
<name>A0A8S3UTF6_MYTED</name>
<dbReference type="GO" id="GO:0003729">
    <property type="term" value="F:mRNA binding"/>
    <property type="evidence" value="ECO:0007669"/>
    <property type="project" value="TreeGrafter"/>
</dbReference>
<sequence>MDSSGALNALGIQSLSGLSGNGMSNSTGTTTTSSLPGLAANLQSLGNNNISATHLQNAVNGLGSTNHSGMDTISQAYTGIQQYAGLCGLLSPGPEGANLFIYHLPQEFTDSDLIQTFSPFGSVISAKVFIDKQTNLSKCFGFVSYDNPVSAQAAIQAMNGFQIGMKRLKVQQQYDTVVFPLSVT</sequence>
<dbReference type="GO" id="GO:0005634">
    <property type="term" value="C:nucleus"/>
    <property type="evidence" value="ECO:0007669"/>
    <property type="project" value="TreeGrafter"/>
</dbReference>
<dbReference type="InterPro" id="IPR035979">
    <property type="entry name" value="RBD_domain_sf"/>
</dbReference>
<accession>A0A8S3UTF6</accession>
<dbReference type="EMBL" id="CAJPWZ010002781">
    <property type="protein sequence ID" value="CAG2245624.1"/>
    <property type="molecule type" value="Genomic_DNA"/>
</dbReference>
<gene>
    <name evidence="5" type="ORF">MEDL_57631</name>
</gene>
<dbReference type="SUPFAM" id="SSF54928">
    <property type="entry name" value="RNA-binding domain, RBD"/>
    <property type="match status" value="1"/>
</dbReference>
<dbReference type="OrthoDB" id="10065384at2759"/>
<evidence type="ECO:0000256" key="3">
    <source>
        <dbReference type="PROSITE-ProRule" id="PRU00176"/>
    </source>
</evidence>
<dbReference type="InterPro" id="IPR050502">
    <property type="entry name" value="Euk_RNA-bind_prot"/>
</dbReference>
<dbReference type="Pfam" id="PF00076">
    <property type="entry name" value="RRM_1"/>
    <property type="match status" value="1"/>
</dbReference>
<comment type="caution">
    <text evidence="5">The sequence shown here is derived from an EMBL/GenBank/DDBJ whole genome shotgun (WGS) entry which is preliminary data.</text>
</comment>
<protein>
    <submittedName>
        <fullName evidence="5">CUGBP</fullName>
    </submittedName>
</protein>
<dbReference type="GO" id="GO:0009967">
    <property type="term" value="P:positive regulation of signal transduction"/>
    <property type="evidence" value="ECO:0007669"/>
    <property type="project" value="UniProtKB-ARBA"/>
</dbReference>
<dbReference type="GO" id="GO:0010629">
    <property type="term" value="P:negative regulation of gene expression"/>
    <property type="evidence" value="ECO:0007669"/>
    <property type="project" value="UniProtKB-ARBA"/>
</dbReference>
<proteinExistence type="predicted"/>
<keyword evidence="2 3" id="KW-0694">RNA-binding</keyword>
<dbReference type="InterPro" id="IPR000504">
    <property type="entry name" value="RRM_dom"/>
</dbReference>
<dbReference type="GO" id="GO:0005737">
    <property type="term" value="C:cytoplasm"/>
    <property type="evidence" value="ECO:0007669"/>
    <property type="project" value="UniProtKB-ARBA"/>
</dbReference>
<dbReference type="PANTHER" id="PTHR48025:SF1">
    <property type="entry name" value="RRM DOMAIN-CONTAINING PROTEIN"/>
    <property type="match status" value="1"/>
</dbReference>
<dbReference type="AlphaFoldDB" id="A0A8S3UTF6"/>
<keyword evidence="1" id="KW-0677">Repeat</keyword>
<dbReference type="Proteomes" id="UP000683360">
    <property type="component" value="Unassembled WGS sequence"/>
</dbReference>
<feature type="domain" description="RRM" evidence="4">
    <location>
        <begin position="97"/>
        <end position="175"/>
    </location>
</feature>
<evidence type="ECO:0000256" key="1">
    <source>
        <dbReference type="ARBA" id="ARBA00022737"/>
    </source>
</evidence>
<dbReference type="InterPro" id="IPR012677">
    <property type="entry name" value="Nucleotide-bd_a/b_plait_sf"/>
</dbReference>